<proteinExistence type="predicted"/>
<protein>
    <submittedName>
        <fullName evidence="2">Uncharacterized protein</fullName>
    </submittedName>
</protein>
<sequence>MTTLRRFWIEFDTQECSDGLLQQGVGVSGFDVRDCLSMVADLIRDRPLPPVSRITVDISLAEPLPVSRRYLGVSVWRGVWHPPVNLETGPTRSIDRRGAPCDYPTPVTQSRPRRASETLRTKATWWDEIPHIGSLLWPLVNMHHTEYGRGMRSSATVLRKVCAADPTYGALVREALDFMIWWRPTPDEWFDPTETRFTDQRELDDYLRAFRDYLFGTRPEPIYPPGSEPLSPEDAWLDALSRLVVTRPGPVDAPGSELLSPDTEPRLPKNE</sequence>
<dbReference type="Proteomes" id="UP000683310">
    <property type="component" value="Chromosome"/>
</dbReference>
<evidence type="ECO:0000313" key="3">
    <source>
        <dbReference type="Proteomes" id="UP000683310"/>
    </source>
</evidence>
<name>A0ABX8CGK1_9NOCA</name>
<keyword evidence="3" id="KW-1185">Reference proteome</keyword>
<organism evidence="2 3">
    <name type="scientific">Nocardia tengchongensis</name>
    <dbReference type="NCBI Taxonomy" id="2055889"/>
    <lineage>
        <taxon>Bacteria</taxon>
        <taxon>Bacillati</taxon>
        <taxon>Actinomycetota</taxon>
        <taxon>Actinomycetes</taxon>
        <taxon>Mycobacteriales</taxon>
        <taxon>Nocardiaceae</taxon>
        <taxon>Nocardia</taxon>
    </lineage>
</organism>
<reference evidence="2 3" key="1">
    <citation type="submission" date="2021-04" db="EMBL/GenBank/DDBJ databases">
        <title>Nocardia tengchongensis.</title>
        <authorList>
            <person name="Zhuang k."/>
            <person name="Ran Y."/>
            <person name="Li W."/>
        </authorList>
    </citation>
    <scope>NUCLEOTIDE SEQUENCE [LARGE SCALE GENOMIC DNA]</scope>
    <source>
        <strain evidence="2 3">CFH S0057</strain>
    </source>
</reference>
<accession>A0ABX8CGK1</accession>
<gene>
    <name evidence="2" type="ORF">KHQ06_21730</name>
</gene>
<evidence type="ECO:0000256" key="1">
    <source>
        <dbReference type="SAM" id="MobiDB-lite"/>
    </source>
</evidence>
<feature type="region of interest" description="Disordered" evidence="1">
    <location>
        <begin position="247"/>
        <end position="271"/>
    </location>
</feature>
<feature type="region of interest" description="Disordered" evidence="1">
    <location>
        <begin position="91"/>
        <end position="114"/>
    </location>
</feature>
<evidence type="ECO:0000313" key="2">
    <source>
        <dbReference type="EMBL" id="QVI19084.1"/>
    </source>
</evidence>
<dbReference type="EMBL" id="CP074371">
    <property type="protein sequence ID" value="QVI19084.1"/>
    <property type="molecule type" value="Genomic_DNA"/>
</dbReference>